<accession>A0AB36P3L1</accession>
<evidence type="ECO:0000313" key="5">
    <source>
        <dbReference type="Proteomes" id="UP000198431"/>
    </source>
</evidence>
<comment type="caution">
    <text evidence="2">The sequence shown here is derived from an EMBL/GenBank/DDBJ whole genome shotgun (WGS) entry which is preliminary data.</text>
</comment>
<dbReference type="EMBL" id="FRBX01000005">
    <property type="protein sequence ID" value="SHM99614.1"/>
    <property type="molecule type" value="Genomic_DNA"/>
</dbReference>
<feature type="transmembrane region" description="Helical" evidence="1">
    <location>
        <begin position="12"/>
        <end position="33"/>
    </location>
</feature>
<evidence type="ECO:0000313" key="3">
    <source>
        <dbReference type="EMBL" id="SHM99614.1"/>
    </source>
</evidence>
<dbReference type="Proteomes" id="UP000184216">
    <property type="component" value="Unassembled WGS sequence"/>
</dbReference>
<reference evidence="3 4" key="2">
    <citation type="submission" date="2016-11" db="EMBL/GenBank/DDBJ databases">
        <authorList>
            <person name="Varghese N."/>
            <person name="Submissions S."/>
        </authorList>
    </citation>
    <scope>NUCLEOTIDE SEQUENCE [LARGE SCALE GENOMIC DNA]</scope>
    <source>
        <strain evidence="3 4">DSM 6368</strain>
    </source>
</reference>
<keyword evidence="1" id="KW-1133">Transmembrane helix</keyword>
<protein>
    <submittedName>
        <fullName evidence="2">Uncharacterized protein</fullName>
    </submittedName>
</protein>
<dbReference type="Proteomes" id="UP000198431">
    <property type="component" value="Unassembled WGS sequence"/>
</dbReference>
<evidence type="ECO:0000256" key="1">
    <source>
        <dbReference type="SAM" id="Phobius"/>
    </source>
</evidence>
<keyword evidence="1" id="KW-0472">Membrane</keyword>
<dbReference type="EMBL" id="MUHB01000007">
    <property type="protein sequence ID" value="OXB06261.1"/>
    <property type="molecule type" value="Genomic_DNA"/>
</dbReference>
<keyword evidence="4" id="KW-1185">Reference proteome</keyword>
<reference evidence="2 5" key="1">
    <citation type="submission" date="2016-11" db="EMBL/GenBank/DDBJ databases">
        <title>Whole genomes of Flavobacteriaceae.</title>
        <authorList>
            <person name="Stine C."/>
            <person name="Li C."/>
            <person name="Tadesse D."/>
        </authorList>
    </citation>
    <scope>NUCLEOTIDE SEQUENCE [LARGE SCALE GENOMIC DNA]</scope>
    <source>
        <strain evidence="2 5">ATCC 19366</strain>
    </source>
</reference>
<evidence type="ECO:0000313" key="4">
    <source>
        <dbReference type="Proteomes" id="UP000184216"/>
    </source>
</evidence>
<sequence length="312" mass="36889">MNELNWEILITPLLSFIGVIIGAFLAFFSSSFLKKKETRLKISEKILDKKLEAHENVLQLAKYLRSTISENKFTVEFEPITFPIILANRENYLDWKKDLFIKANNNSHWLSNDVLKEIYFIQDYFANLDQTLDNVPDENIQSIGIILKNDFINLSNNLEKSILKYFENGWKDLKTISKNDNYKLSKKVSIERLNNYNHNKRYLEISKYFYQKKLNLPKTDLKPVTLLYEIAPNGMKVDMLKIIEIPNRDNSGVEYELFFQENEYNNRFEKFGYCELIMGNIRFDKANDYSKYVGISNDAMNLLAKWINENKE</sequence>
<dbReference type="RefSeq" id="WP_073397217.1">
    <property type="nucleotide sequence ID" value="NZ_FRBX01000005.1"/>
</dbReference>
<organism evidence="2 5">
    <name type="scientific">Flavobacterium pectinovorum</name>
    <dbReference type="NCBI Taxonomy" id="29533"/>
    <lineage>
        <taxon>Bacteria</taxon>
        <taxon>Pseudomonadati</taxon>
        <taxon>Bacteroidota</taxon>
        <taxon>Flavobacteriia</taxon>
        <taxon>Flavobacteriales</taxon>
        <taxon>Flavobacteriaceae</taxon>
        <taxon>Flavobacterium</taxon>
    </lineage>
</organism>
<name>A0AB36P3L1_9FLAO</name>
<proteinExistence type="predicted"/>
<dbReference type="AlphaFoldDB" id="A0AB36P3L1"/>
<gene>
    <name evidence="2" type="ORF">B0A72_09760</name>
    <name evidence="3" type="ORF">SAMN05444387_3730</name>
</gene>
<keyword evidence="1" id="KW-0812">Transmembrane</keyword>
<evidence type="ECO:0000313" key="2">
    <source>
        <dbReference type="EMBL" id="OXB06261.1"/>
    </source>
</evidence>